<feature type="binding site" evidence="4">
    <location>
        <position position="320"/>
    </location>
    <ligand>
        <name>S-adenosyl-L-methionine</name>
        <dbReference type="ChEBI" id="CHEBI:59789"/>
    </ligand>
</feature>
<dbReference type="PROSITE" id="PS51687">
    <property type="entry name" value="SAM_MT_RNA_M5U"/>
    <property type="match status" value="1"/>
</dbReference>
<dbReference type="Gene3D" id="2.40.50.1070">
    <property type="match status" value="1"/>
</dbReference>
<dbReference type="FunFam" id="2.40.50.1070:FF:000003">
    <property type="entry name" value="23S rRNA (Uracil-5-)-methyltransferase RumA"/>
    <property type="match status" value="1"/>
</dbReference>
<reference evidence="6 7" key="1">
    <citation type="submission" date="2013-03" db="EMBL/GenBank/DDBJ databases">
        <title>The Genome Sequence of Atopobium minutum 10063974.</title>
        <authorList>
            <consortium name="The Broad Institute Genome Sequencing Platform"/>
            <person name="Earl A."/>
            <person name="Ward D."/>
            <person name="Feldgarden M."/>
            <person name="Gevers D."/>
            <person name="Lambert T."/>
            <person name="Marvaud J.-C."/>
            <person name="Courvalin P."/>
            <person name="Walker B."/>
            <person name="Young S.K."/>
            <person name="Zeng Q."/>
            <person name="Gargeya S."/>
            <person name="Fitzgerald M."/>
            <person name="Haas B."/>
            <person name="Abouelleil A."/>
            <person name="Alvarado L."/>
            <person name="Arachchi H.M."/>
            <person name="Berlin A.M."/>
            <person name="Chapman S.B."/>
            <person name="Dewar J."/>
            <person name="Goldberg J."/>
            <person name="Griggs A."/>
            <person name="Gujja S."/>
            <person name="Hansen M."/>
            <person name="Howarth C."/>
            <person name="Imamovic A."/>
            <person name="Larimer J."/>
            <person name="McCowan C."/>
            <person name="Murphy C."/>
            <person name="Neiman D."/>
            <person name="Pearson M."/>
            <person name="Priest M."/>
            <person name="Roberts A."/>
            <person name="Saif S."/>
            <person name="Shea T."/>
            <person name="Sisk P."/>
            <person name="Sykes S."/>
            <person name="Wortman J."/>
            <person name="Nusbaum C."/>
            <person name="Birren B."/>
        </authorList>
    </citation>
    <scope>NUCLEOTIDE SEQUENCE [LARGE SCALE GENOMIC DNA]</scope>
    <source>
        <strain evidence="6 7">10063974</strain>
    </source>
</reference>
<dbReference type="Pfam" id="PF05958">
    <property type="entry name" value="tRNA_U5-meth_tr"/>
    <property type="match status" value="1"/>
</dbReference>
<dbReference type="HOGENOM" id="CLU_014689_7_2_11"/>
<dbReference type="EMBL" id="AGXC01000001">
    <property type="protein sequence ID" value="EMZ42741.1"/>
    <property type="molecule type" value="Genomic_DNA"/>
</dbReference>
<organism evidence="6 7">
    <name type="scientific">Atopobium minutum 10063974</name>
    <dbReference type="NCBI Taxonomy" id="997872"/>
    <lineage>
        <taxon>Bacteria</taxon>
        <taxon>Bacillati</taxon>
        <taxon>Actinomycetota</taxon>
        <taxon>Coriobacteriia</taxon>
        <taxon>Coriobacteriales</taxon>
        <taxon>Atopobiaceae</taxon>
        <taxon>Atopobium</taxon>
    </lineage>
</organism>
<evidence type="ECO:0000313" key="6">
    <source>
        <dbReference type="EMBL" id="EMZ42741.1"/>
    </source>
</evidence>
<dbReference type="PROSITE" id="PS01230">
    <property type="entry name" value="TRMA_1"/>
    <property type="match status" value="1"/>
</dbReference>
<dbReference type="SUPFAM" id="SSF53335">
    <property type="entry name" value="S-adenosyl-L-methionine-dependent methyltransferases"/>
    <property type="match status" value="1"/>
</dbReference>
<keyword evidence="3 4" id="KW-0949">S-adenosyl-L-methionine</keyword>
<comment type="caution">
    <text evidence="6">The sequence shown here is derived from an EMBL/GenBank/DDBJ whole genome shotgun (WGS) entry which is preliminary data.</text>
</comment>
<dbReference type="PANTHER" id="PTHR11061">
    <property type="entry name" value="RNA M5U METHYLTRANSFERASE"/>
    <property type="match status" value="1"/>
</dbReference>
<keyword evidence="7" id="KW-1185">Reference proteome</keyword>
<dbReference type="InterPro" id="IPR030391">
    <property type="entry name" value="MeTrfase_TrmA_CS"/>
</dbReference>
<comment type="similarity">
    <text evidence="4">Belongs to the class I-like SAM-binding methyltransferase superfamily. RNA M5U methyltransferase family.</text>
</comment>
<name>N2BR32_9ACTN</name>
<dbReference type="AlphaFoldDB" id="N2BR32"/>
<evidence type="ECO:0000256" key="4">
    <source>
        <dbReference type="PROSITE-ProRule" id="PRU01024"/>
    </source>
</evidence>
<feature type="active site" evidence="5">
    <location>
        <position position="347"/>
    </location>
</feature>
<dbReference type="RefSeq" id="WP_002563074.1">
    <property type="nucleotide sequence ID" value="NZ_KB822533.1"/>
</dbReference>
<dbReference type="Gene3D" id="3.40.50.150">
    <property type="entry name" value="Vaccinia Virus protein VP39"/>
    <property type="match status" value="1"/>
</dbReference>
<feature type="active site" description="Nucleophile" evidence="4">
    <location>
        <position position="347"/>
    </location>
</feature>
<dbReference type="GO" id="GO:0070475">
    <property type="term" value="P:rRNA base methylation"/>
    <property type="evidence" value="ECO:0007669"/>
    <property type="project" value="TreeGrafter"/>
</dbReference>
<gene>
    <name evidence="6" type="ORF">HMPREF1091_00299</name>
</gene>
<dbReference type="Proteomes" id="UP000012651">
    <property type="component" value="Unassembled WGS sequence"/>
</dbReference>
<feature type="binding site" evidence="4">
    <location>
        <position position="249"/>
    </location>
    <ligand>
        <name>S-adenosyl-L-methionine</name>
        <dbReference type="ChEBI" id="CHEBI:59789"/>
    </ligand>
</feature>
<dbReference type="OrthoDB" id="9804590at2"/>
<feature type="binding site" evidence="4">
    <location>
        <position position="272"/>
    </location>
    <ligand>
        <name>S-adenosyl-L-methionine</name>
        <dbReference type="ChEBI" id="CHEBI:59789"/>
    </ligand>
</feature>
<dbReference type="GO" id="GO:0070041">
    <property type="term" value="F:rRNA (uridine-C5-)-methyltransferase activity"/>
    <property type="evidence" value="ECO:0007669"/>
    <property type="project" value="TreeGrafter"/>
</dbReference>
<dbReference type="PANTHER" id="PTHR11061:SF30">
    <property type="entry name" value="TRNA (URACIL(54)-C(5))-METHYLTRANSFERASE"/>
    <property type="match status" value="1"/>
</dbReference>
<dbReference type="InterPro" id="IPR029063">
    <property type="entry name" value="SAM-dependent_MTases_sf"/>
</dbReference>
<keyword evidence="1 4" id="KW-0489">Methyltransferase</keyword>
<evidence type="ECO:0000256" key="5">
    <source>
        <dbReference type="PROSITE-ProRule" id="PRU10015"/>
    </source>
</evidence>
<dbReference type="PATRIC" id="fig|997872.3.peg.288"/>
<dbReference type="InterPro" id="IPR010280">
    <property type="entry name" value="U5_MeTrfase_fam"/>
</dbReference>
<evidence type="ECO:0000313" key="7">
    <source>
        <dbReference type="Proteomes" id="UP000012651"/>
    </source>
</evidence>
<evidence type="ECO:0000256" key="1">
    <source>
        <dbReference type="ARBA" id="ARBA00022603"/>
    </source>
</evidence>
<dbReference type="CDD" id="cd02440">
    <property type="entry name" value="AdoMet_MTases"/>
    <property type="match status" value="1"/>
</dbReference>
<evidence type="ECO:0000256" key="3">
    <source>
        <dbReference type="ARBA" id="ARBA00022691"/>
    </source>
</evidence>
<dbReference type="PROSITE" id="PS01231">
    <property type="entry name" value="TRMA_2"/>
    <property type="match status" value="1"/>
</dbReference>
<dbReference type="NCBIfam" id="TIGR00479">
    <property type="entry name" value="rumA"/>
    <property type="match status" value="1"/>
</dbReference>
<keyword evidence="2 4" id="KW-0808">Transferase</keyword>
<sequence length="393" mass="43390">MGYRTYTCPIARQCGGCEWLSVPYPIQLRRKQEAMVSLFEDLAKADGCEVLPIVGMDEPRFYRYKAATPFAPGTRGCIRSGFFAQGSHRIVPCAECLVEEASLRPILNSVARVAERVGVSAYQEDKGKGLLRHAIVRKAMVGGEILLTIVTNGNHIPQRLRFVDELLSAHPEITSIVQNVNTRRTNAMLGNHNDVLYGTGVIHDSLLGCRFELGATSFYQTNPQQTEKLYSLALEAAQLKPGTHLLDAYCGTGTIGLCAAHSCKNIKLVGVERGQEAVVNAKRNARANGLENTARFIRADATEYLSSKQSDKTYDVIMLDPPRAGSTPEFLSAASDCHPERIVYISCNPQTQVRDLWFLHQKGWKLASVTPVDMFPHTKHVETVALLTREKSA</sequence>
<proteinExistence type="inferred from homology"/>
<dbReference type="FunFam" id="3.40.50.150:FF:000009">
    <property type="entry name" value="23S rRNA (Uracil(1939)-C(5))-methyltransferase RlmD"/>
    <property type="match status" value="1"/>
</dbReference>
<feature type="binding site" evidence="4">
    <location>
        <position position="220"/>
    </location>
    <ligand>
        <name>S-adenosyl-L-methionine</name>
        <dbReference type="ChEBI" id="CHEBI:59789"/>
    </ligand>
</feature>
<evidence type="ECO:0000256" key="2">
    <source>
        <dbReference type="ARBA" id="ARBA00022679"/>
    </source>
</evidence>
<protein>
    <submittedName>
        <fullName evidence="6">23S rRNA (Uracil-5-)-methyltransferase RumA</fullName>
    </submittedName>
</protein>
<accession>N2BR32</accession>
<dbReference type="InterPro" id="IPR030390">
    <property type="entry name" value="MeTrfase_TrmA_AS"/>
</dbReference>